<dbReference type="Pfam" id="PF17784">
    <property type="entry name" value="Sulfotransfer_4"/>
    <property type="match status" value="1"/>
</dbReference>
<reference evidence="1" key="1">
    <citation type="journal article" date="2020" name="Stud. Mycol.">
        <title>101 Dothideomycetes genomes: a test case for predicting lifestyles and emergence of pathogens.</title>
        <authorList>
            <person name="Haridas S."/>
            <person name="Albert R."/>
            <person name="Binder M."/>
            <person name="Bloem J."/>
            <person name="Labutti K."/>
            <person name="Salamov A."/>
            <person name="Andreopoulos B."/>
            <person name="Baker S."/>
            <person name="Barry K."/>
            <person name="Bills G."/>
            <person name="Bluhm B."/>
            <person name="Cannon C."/>
            <person name="Castanera R."/>
            <person name="Culley D."/>
            <person name="Daum C."/>
            <person name="Ezra D."/>
            <person name="Gonzalez J."/>
            <person name="Henrissat B."/>
            <person name="Kuo A."/>
            <person name="Liang C."/>
            <person name="Lipzen A."/>
            <person name="Lutzoni F."/>
            <person name="Magnuson J."/>
            <person name="Mondo S."/>
            <person name="Nolan M."/>
            <person name="Ohm R."/>
            <person name="Pangilinan J."/>
            <person name="Park H.-J."/>
            <person name="Ramirez L."/>
            <person name="Alfaro M."/>
            <person name="Sun H."/>
            <person name="Tritt A."/>
            <person name="Yoshinaga Y."/>
            <person name="Zwiers L.-H."/>
            <person name="Turgeon B."/>
            <person name="Goodwin S."/>
            <person name="Spatafora J."/>
            <person name="Crous P."/>
            <person name="Grigoriev I."/>
        </authorList>
    </citation>
    <scope>NUCLEOTIDE SEQUENCE</scope>
    <source>
        <strain evidence="1">CBS 269.34</strain>
    </source>
</reference>
<dbReference type="EMBL" id="MU004192">
    <property type="protein sequence ID" value="KAF2493562.1"/>
    <property type="molecule type" value="Genomic_DNA"/>
</dbReference>
<proteinExistence type="predicted"/>
<dbReference type="Gene3D" id="3.40.50.300">
    <property type="entry name" value="P-loop containing nucleotide triphosphate hydrolases"/>
    <property type="match status" value="1"/>
</dbReference>
<name>A0A6A6QMR8_9PEZI</name>
<evidence type="ECO:0000313" key="2">
    <source>
        <dbReference type="Proteomes" id="UP000799750"/>
    </source>
</evidence>
<dbReference type="PANTHER" id="PTHR36978:SF3">
    <property type="entry name" value="P-LOOP CONTAINING NUCLEOSIDE TRIPHOSPHATE HYDROLASE PROTEIN"/>
    <property type="match status" value="1"/>
</dbReference>
<dbReference type="AlphaFoldDB" id="A0A6A6QMR8"/>
<dbReference type="Proteomes" id="UP000799750">
    <property type="component" value="Unassembled WGS sequence"/>
</dbReference>
<dbReference type="PANTHER" id="PTHR36978">
    <property type="entry name" value="P-LOOP CONTAINING NUCLEOTIDE TRIPHOSPHATE HYDROLASE"/>
    <property type="match status" value="1"/>
</dbReference>
<protein>
    <submittedName>
        <fullName evidence="1">Uncharacterized protein</fullName>
    </submittedName>
</protein>
<dbReference type="OrthoDB" id="408152at2759"/>
<organism evidence="1 2">
    <name type="scientific">Lophium mytilinum</name>
    <dbReference type="NCBI Taxonomy" id="390894"/>
    <lineage>
        <taxon>Eukaryota</taxon>
        <taxon>Fungi</taxon>
        <taxon>Dikarya</taxon>
        <taxon>Ascomycota</taxon>
        <taxon>Pezizomycotina</taxon>
        <taxon>Dothideomycetes</taxon>
        <taxon>Pleosporomycetidae</taxon>
        <taxon>Mytilinidiales</taxon>
        <taxon>Mytilinidiaceae</taxon>
        <taxon>Lophium</taxon>
    </lineage>
</organism>
<keyword evidence="2" id="KW-1185">Reference proteome</keyword>
<gene>
    <name evidence="1" type="ORF">BU16DRAFT_563712</name>
</gene>
<evidence type="ECO:0000313" key="1">
    <source>
        <dbReference type="EMBL" id="KAF2493562.1"/>
    </source>
</evidence>
<dbReference type="InterPro" id="IPR040632">
    <property type="entry name" value="Sulfotransfer_4"/>
</dbReference>
<accession>A0A6A6QMR8</accession>
<sequence>MTRQTANCPPYLSGNGVLVAVVGMPDPPSELSAIYRALDGLIPRVYNALMPSMAKKGGFTYDQFLLTSSAMRQRLSEPELNSHRRRTLRELFGSYKIVTEAPACYFVEELCDIYPNVRLILNTRAPSAGPWRHYKAKSLLAIPGQAVAHGFNRLAVGSETGVYVASRDHLLKERYGMSLIHHPKLFERHNAWVRRVAKEKNVKLLEWNEDDGWEPLCEFLGWEELSCGFRMTPRKRPTAPVRALTVPRKIFRTATA</sequence>
<dbReference type="InterPro" id="IPR027417">
    <property type="entry name" value="P-loop_NTPase"/>
</dbReference>